<accession>A0A811R541</accession>
<keyword evidence="2" id="KW-1185">Reference proteome</keyword>
<proteinExistence type="predicted"/>
<protein>
    <submittedName>
        <fullName evidence="1">Uncharacterized protein</fullName>
    </submittedName>
</protein>
<dbReference type="AlphaFoldDB" id="A0A811R541"/>
<dbReference type="SUPFAM" id="SSF51735">
    <property type="entry name" value="NAD(P)-binding Rossmann-fold domains"/>
    <property type="match status" value="1"/>
</dbReference>
<evidence type="ECO:0000313" key="1">
    <source>
        <dbReference type="EMBL" id="CAD6265169.1"/>
    </source>
</evidence>
<dbReference type="InterPro" id="IPR002347">
    <property type="entry name" value="SDR_fam"/>
</dbReference>
<dbReference type="InterPro" id="IPR036291">
    <property type="entry name" value="NAD(P)-bd_dom_sf"/>
</dbReference>
<gene>
    <name evidence="1" type="ORF">NCGR_LOCUS48474</name>
</gene>
<dbReference type="Gene3D" id="3.40.50.720">
    <property type="entry name" value="NAD(P)-binding Rossmann-like Domain"/>
    <property type="match status" value="1"/>
</dbReference>
<evidence type="ECO:0000313" key="2">
    <source>
        <dbReference type="Proteomes" id="UP000604825"/>
    </source>
</evidence>
<dbReference type="PANTHER" id="PTHR43431">
    <property type="entry name" value="OXIDOREDUCTASE, SHORT CHAIN DEHYDROGENASE/REDUCTASE FAMILY (AFU_ORTHOLOGUE AFUA_5G14000)"/>
    <property type="match status" value="1"/>
</dbReference>
<comment type="caution">
    <text evidence="1">The sequence shown here is derived from an EMBL/GenBank/DDBJ whole genome shotgun (WGS) entry which is preliminary data.</text>
</comment>
<dbReference type="Pfam" id="PF00106">
    <property type="entry name" value="adh_short"/>
    <property type="match status" value="1"/>
</dbReference>
<dbReference type="Proteomes" id="UP000604825">
    <property type="component" value="Unassembled WGS sequence"/>
</dbReference>
<sequence>MLRSVSGSNSSRGIAAVVGVGPRLGSAVARKFASEGYTIAILSRDLGTSIYPLAPPSSHASLPSSLFRSEKLSPCAVRVRAEKLSQLAEEIAQEAKAQVFALRVDCADARSVREAFEGVLSLGPVEVLVYNACEPPPDNDDDAAAARPHALPRRHPDAFHRALAVSAGGAFHCAQQVRSSRAWWRGAGHHHLHGLLGVGHRLRRLLRSKLRQVCPPGLSQSLAREFQPAGVHIAHVIIDGVIGERRSPRSRAGSAGGDTAGADPDAVAQSYWHVHAQDKSAWTHEMDIRSPSFM</sequence>
<name>A0A811R541_9POAL</name>
<dbReference type="PANTHER" id="PTHR43431:SF1">
    <property type="entry name" value="OS08G0476300 PROTEIN"/>
    <property type="match status" value="1"/>
</dbReference>
<dbReference type="OrthoDB" id="5399006at2759"/>
<dbReference type="EMBL" id="CAJGYO010000013">
    <property type="protein sequence ID" value="CAD6265169.1"/>
    <property type="molecule type" value="Genomic_DNA"/>
</dbReference>
<organism evidence="1 2">
    <name type="scientific">Miscanthus lutarioriparius</name>
    <dbReference type="NCBI Taxonomy" id="422564"/>
    <lineage>
        <taxon>Eukaryota</taxon>
        <taxon>Viridiplantae</taxon>
        <taxon>Streptophyta</taxon>
        <taxon>Embryophyta</taxon>
        <taxon>Tracheophyta</taxon>
        <taxon>Spermatophyta</taxon>
        <taxon>Magnoliopsida</taxon>
        <taxon>Liliopsida</taxon>
        <taxon>Poales</taxon>
        <taxon>Poaceae</taxon>
        <taxon>PACMAD clade</taxon>
        <taxon>Panicoideae</taxon>
        <taxon>Andropogonodae</taxon>
        <taxon>Andropogoneae</taxon>
        <taxon>Saccharinae</taxon>
        <taxon>Miscanthus</taxon>
    </lineage>
</organism>
<reference evidence="1" key="1">
    <citation type="submission" date="2020-10" db="EMBL/GenBank/DDBJ databases">
        <authorList>
            <person name="Han B."/>
            <person name="Lu T."/>
            <person name="Zhao Q."/>
            <person name="Huang X."/>
            <person name="Zhao Y."/>
        </authorList>
    </citation>
    <scope>NUCLEOTIDE SEQUENCE</scope>
</reference>